<sequence length="360" mass="40397">MINVTKTYLPSLDEYNKHLKELWKTSYVTNDGPLVRKLEEKLKKYLGVKNLSVVSNGTLGLQIAIKVLNLRGEIITTPFSYVATTSSIVWENCKPVFVDINSKTLCIDVNKIEAAITGKTSAILAVHVYGNVCDVEKIDKIAKKYNLKVIYDAAHAFGVNYKGRSVLNYGDISVLSFHATKVFHTIEGGALVTSDGDSAKRIWFHRNFGHEGSARPDKFLGLGINAKMSELHAATGLCILPKMKNMIRKRKKLTERYDQLLSGCASKMPKTVQGATSNYGYYPVLFESEAQLLKIVKYLNANSIFPRRYFYPSLNTLSYVKYNSCPISEDISRKVLCLPLYYELRIEDVGLIAKLILAKL</sequence>
<keyword evidence="6" id="KW-0808">Transferase</keyword>
<comment type="similarity">
    <text evidence="2 5">Belongs to the DegT/DnrJ/EryC1 family.</text>
</comment>
<dbReference type="InterPro" id="IPR000653">
    <property type="entry name" value="DegT/StrS_aminotransferase"/>
</dbReference>
<dbReference type="PANTHER" id="PTHR30244">
    <property type="entry name" value="TRANSAMINASE"/>
    <property type="match status" value="1"/>
</dbReference>
<dbReference type="STRING" id="1618550.UT39_C0017G0010"/>
<dbReference type="PATRIC" id="fig|1618550.3.peg.918"/>
<dbReference type="Gene3D" id="3.40.640.10">
    <property type="entry name" value="Type I PLP-dependent aspartate aminotransferase-like (Major domain)"/>
    <property type="match status" value="1"/>
</dbReference>
<evidence type="ECO:0000256" key="3">
    <source>
        <dbReference type="PIRSR" id="PIRSR000390-1"/>
    </source>
</evidence>
<proteinExistence type="inferred from homology"/>
<evidence type="ECO:0000313" key="6">
    <source>
        <dbReference type="EMBL" id="KKR10646.1"/>
    </source>
</evidence>
<reference evidence="6 7" key="1">
    <citation type="journal article" date="2015" name="Nature">
        <title>rRNA introns, odd ribosomes, and small enigmatic genomes across a large radiation of phyla.</title>
        <authorList>
            <person name="Brown C.T."/>
            <person name="Hug L.A."/>
            <person name="Thomas B.C."/>
            <person name="Sharon I."/>
            <person name="Castelle C.J."/>
            <person name="Singh A."/>
            <person name="Wilkins M.J."/>
            <person name="Williams K.H."/>
            <person name="Banfield J.F."/>
        </authorList>
    </citation>
    <scope>NUCLEOTIDE SEQUENCE [LARGE SCALE GENOMIC DNA]</scope>
</reference>
<comment type="caution">
    <text evidence="6">The sequence shown here is derived from an EMBL/GenBank/DDBJ whole genome shotgun (WGS) entry which is preliminary data.</text>
</comment>
<evidence type="ECO:0000256" key="2">
    <source>
        <dbReference type="ARBA" id="ARBA00037999"/>
    </source>
</evidence>
<evidence type="ECO:0000256" key="1">
    <source>
        <dbReference type="ARBA" id="ARBA00022898"/>
    </source>
</evidence>
<gene>
    <name evidence="6" type="ORF">UT39_C0017G0010</name>
</gene>
<protein>
    <submittedName>
        <fullName evidence="6">UDP-4-amino-4-deoxy-L-arabinose-oxoglutarate aminotransferase</fullName>
    </submittedName>
</protein>
<dbReference type="InterPro" id="IPR015424">
    <property type="entry name" value="PyrdxlP-dep_Trfase"/>
</dbReference>
<feature type="active site" description="Proton acceptor" evidence="3">
    <location>
        <position position="181"/>
    </location>
</feature>
<keyword evidence="1 4" id="KW-0663">Pyridoxal phosphate</keyword>
<dbReference type="GO" id="GO:0008483">
    <property type="term" value="F:transaminase activity"/>
    <property type="evidence" value="ECO:0007669"/>
    <property type="project" value="UniProtKB-KW"/>
</dbReference>
<accession>A0A0G0NCY6</accession>
<evidence type="ECO:0000256" key="4">
    <source>
        <dbReference type="PIRSR" id="PIRSR000390-2"/>
    </source>
</evidence>
<dbReference type="PIRSF" id="PIRSF000390">
    <property type="entry name" value="PLP_StrS"/>
    <property type="match status" value="1"/>
</dbReference>
<keyword evidence="6" id="KW-0032">Aminotransferase</keyword>
<dbReference type="SUPFAM" id="SSF53383">
    <property type="entry name" value="PLP-dependent transferases"/>
    <property type="match status" value="1"/>
</dbReference>
<name>A0A0G0NCY6_9BACT</name>
<dbReference type="CDD" id="cd00616">
    <property type="entry name" value="AHBA_syn"/>
    <property type="match status" value="1"/>
</dbReference>
<dbReference type="InterPro" id="IPR015421">
    <property type="entry name" value="PyrdxlP-dep_Trfase_major"/>
</dbReference>
<dbReference type="EMBL" id="LBWP01000017">
    <property type="protein sequence ID" value="KKR10646.1"/>
    <property type="molecule type" value="Genomic_DNA"/>
</dbReference>
<feature type="modified residue" description="N6-(pyridoxal phosphate)lysine" evidence="4">
    <location>
        <position position="181"/>
    </location>
</feature>
<dbReference type="GO" id="GO:0000271">
    <property type="term" value="P:polysaccharide biosynthetic process"/>
    <property type="evidence" value="ECO:0007669"/>
    <property type="project" value="TreeGrafter"/>
</dbReference>
<dbReference type="PANTHER" id="PTHR30244:SF9">
    <property type="entry name" value="PROTEIN RV3402C"/>
    <property type="match status" value="1"/>
</dbReference>
<dbReference type="Proteomes" id="UP000034246">
    <property type="component" value="Unassembled WGS sequence"/>
</dbReference>
<dbReference type="GO" id="GO:0030170">
    <property type="term" value="F:pyridoxal phosphate binding"/>
    <property type="evidence" value="ECO:0007669"/>
    <property type="project" value="TreeGrafter"/>
</dbReference>
<dbReference type="Pfam" id="PF01041">
    <property type="entry name" value="DegT_DnrJ_EryC1"/>
    <property type="match status" value="1"/>
</dbReference>
<evidence type="ECO:0000313" key="7">
    <source>
        <dbReference type="Proteomes" id="UP000034246"/>
    </source>
</evidence>
<evidence type="ECO:0000256" key="5">
    <source>
        <dbReference type="RuleBase" id="RU004508"/>
    </source>
</evidence>
<organism evidence="6 7">
    <name type="scientific">Candidatus Woesebacteria bacterium GW2011_GWA1_39_21</name>
    <dbReference type="NCBI Taxonomy" id="1618550"/>
    <lineage>
        <taxon>Bacteria</taxon>
        <taxon>Candidatus Woeseibacteriota</taxon>
    </lineage>
</organism>
<dbReference type="AlphaFoldDB" id="A0A0G0NCY6"/>